<dbReference type="RefSeq" id="WP_045311908.1">
    <property type="nucleotide sequence ID" value="NZ_JYJG01000084.1"/>
</dbReference>
<dbReference type="PATRIC" id="fig|68170.10.peg.2732"/>
<dbReference type="EMBL" id="JYJG01000084">
    <property type="protein sequence ID" value="KJK49394.1"/>
    <property type="molecule type" value="Genomic_DNA"/>
</dbReference>
<gene>
    <name evidence="2" type="ORF">UK23_13920</name>
</gene>
<evidence type="ECO:0000313" key="3">
    <source>
        <dbReference type="Proteomes" id="UP000033393"/>
    </source>
</evidence>
<dbReference type="PROSITE" id="PS51257">
    <property type="entry name" value="PROKAR_LIPOPROTEIN"/>
    <property type="match status" value="1"/>
</dbReference>
<accession>A0A0F0H0Z0</accession>
<feature type="region of interest" description="Disordered" evidence="1">
    <location>
        <begin position="19"/>
        <end position="44"/>
    </location>
</feature>
<name>A0A0F0H0Z0_LENAE</name>
<feature type="compositionally biased region" description="Polar residues" evidence="1">
    <location>
        <begin position="30"/>
        <end position="40"/>
    </location>
</feature>
<evidence type="ECO:0000256" key="1">
    <source>
        <dbReference type="SAM" id="MobiDB-lite"/>
    </source>
</evidence>
<organism evidence="2 3">
    <name type="scientific">Lentzea aerocolonigenes</name>
    <name type="common">Lechevalieria aerocolonigenes</name>
    <name type="synonym">Saccharothrix aerocolonigenes</name>
    <dbReference type="NCBI Taxonomy" id="68170"/>
    <lineage>
        <taxon>Bacteria</taxon>
        <taxon>Bacillati</taxon>
        <taxon>Actinomycetota</taxon>
        <taxon>Actinomycetes</taxon>
        <taxon>Pseudonocardiales</taxon>
        <taxon>Pseudonocardiaceae</taxon>
        <taxon>Lentzea</taxon>
    </lineage>
</organism>
<proteinExistence type="predicted"/>
<keyword evidence="3" id="KW-1185">Reference proteome</keyword>
<dbReference type="Proteomes" id="UP000033393">
    <property type="component" value="Unassembled WGS sequence"/>
</dbReference>
<comment type="caution">
    <text evidence="2">The sequence shown here is derived from an EMBL/GenBank/DDBJ whole genome shotgun (WGS) entry which is preliminary data.</text>
</comment>
<protein>
    <recommendedName>
        <fullName evidence="4">Lipoprotein</fullName>
    </recommendedName>
</protein>
<evidence type="ECO:0008006" key="4">
    <source>
        <dbReference type="Google" id="ProtNLM"/>
    </source>
</evidence>
<sequence>MRISLAVITIALLAAGCGGSGQENKPAAENQPTETSSSASDMPKNLLVGDWKESAGQSDKVQETLSKAGFDCSRADMDYVDLRMCVKSVPPPSAEKAGSSIRMKFLADGKGTVVRAAIDGADKEGSMRSAALKALLPEQDVAVVQAGGQTLTWGTMKEQQDTVHLVVKGGEQAADVLNPISFNTTKEQALPKMQAGGFKCEFKAPIGSTQQTSLECNMFGGGFEDIQRSASLADAGNGLSAITIKAWQGKTTDQNIAALKSMVKPAFEVSDDLKDIKAYVEKNLDGKEHSAYVGKFIVTIQISKSLMLGDSAAVNVTHETNDFGATKK</sequence>
<evidence type="ECO:0000313" key="2">
    <source>
        <dbReference type="EMBL" id="KJK49394.1"/>
    </source>
</evidence>
<dbReference type="AlphaFoldDB" id="A0A0F0H0Z0"/>
<reference evidence="2 3" key="1">
    <citation type="submission" date="2015-02" db="EMBL/GenBank/DDBJ databases">
        <authorList>
            <person name="Ju K.-S."/>
            <person name="Doroghazi J.R."/>
            <person name="Metcalf W."/>
        </authorList>
    </citation>
    <scope>NUCLEOTIDE SEQUENCE [LARGE SCALE GENOMIC DNA]</scope>
    <source>
        <strain evidence="2 3">NRRL B-16140</strain>
    </source>
</reference>